<dbReference type="InterPro" id="IPR018819">
    <property type="entry name" value="Nur1/Mug154"/>
</dbReference>
<comment type="caution">
    <text evidence="6">The sequence shown here is derived from an EMBL/GenBank/DDBJ whole genome shotgun (WGS) entry which is preliminary data.</text>
</comment>
<proteinExistence type="predicted"/>
<evidence type="ECO:0000256" key="2">
    <source>
        <dbReference type="ARBA" id="ARBA00022692"/>
    </source>
</evidence>
<evidence type="ECO:0000313" key="7">
    <source>
        <dbReference type="Proteomes" id="UP001303473"/>
    </source>
</evidence>
<evidence type="ECO:0000313" key="6">
    <source>
        <dbReference type="EMBL" id="KAK3944885.1"/>
    </source>
</evidence>
<keyword evidence="3 5" id="KW-1133">Transmembrane helix</keyword>
<protein>
    <recommendedName>
        <fullName evidence="8">Meiotically up-regulated gene 154 protein</fullName>
    </recommendedName>
</protein>
<evidence type="ECO:0008006" key="8">
    <source>
        <dbReference type="Google" id="ProtNLM"/>
    </source>
</evidence>
<evidence type="ECO:0000256" key="1">
    <source>
        <dbReference type="ARBA" id="ARBA00004127"/>
    </source>
</evidence>
<evidence type="ECO:0000256" key="5">
    <source>
        <dbReference type="SAM" id="Phobius"/>
    </source>
</evidence>
<feature type="transmembrane region" description="Helical" evidence="5">
    <location>
        <begin position="82"/>
        <end position="104"/>
    </location>
</feature>
<organism evidence="6 7">
    <name type="scientific">Diplogelasinospora grovesii</name>
    <dbReference type="NCBI Taxonomy" id="303347"/>
    <lineage>
        <taxon>Eukaryota</taxon>
        <taxon>Fungi</taxon>
        <taxon>Dikarya</taxon>
        <taxon>Ascomycota</taxon>
        <taxon>Pezizomycotina</taxon>
        <taxon>Sordariomycetes</taxon>
        <taxon>Sordariomycetidae</taxon>
        <taxon>Sordariales</taxon>
        <taxon>Diplogelasinosporaceae</taxon>
        <taxon>Diplogelasinospora</taxon>
    </lineage>
</organism>
<comment type="subcellular location">
    <subcellularLocation>
        <location evidence="1">Endomembrane system</location>
        <topology evidence="1">Multi-pass membrane protein</topology>
    </subcellularLocation>
</comment>
<gene>
    <name evidence="6" type="ORF">QBC46DRAFT_279003</name>
</gene>
<reference evidence="7" key="1">
    <citation type="journal article" date="2023" name="Mol. Phylogenet. Evol.">
        <title>Genome-scale phylogeny and comparative genomics of the fungal order Sordariales.</title>
        <authorList>
            <person name="Hensen N."/>
            <person name="Bonometti L."/>
            <person name="Westerberg I."/>
            <person name="Brannstrom I.O."/>
            <person name="Guillou S."/>
            <person name="Cros-Aarteil S."/>
            <person name="Calhoun S."/>
            <person name="Haridas S."/>
            <person name="Kuo A."/>
            <person name="Mondo S."/>
            <person name="Pangilinan J."/>
            <person name="Riley R."/>
            <person name="LaButti K."/>
            <person name="Andreopoulos B."/>
            <person name="Lipzen A."/>
            <person name="Chen C."/>
            <person name="Yan M."/>
            <person name="Daum C."/>
            <person name="Ng V."/>
            <person name="Clum A."/>
            <person name="Steindorff A."/>
            <person name="Ohm R.A."/>
            <person name="Martin F."/>
            <person name="Silar P."/>
            <person name="Natvig D.O."/>
            <person name="Lalanne C."/>
            <person name="Gautier V."/>
            <person name="Ament-Velasquez S.L."/>
            <person name="Kruys A."/>
            <person name="Hutchinson M.I."/>
            <person name="Powell A.J."/>
            <person name="Barry K."/>
            <person name="Miller A.N."/>
            <person name="Grigoriev I.V."/>
            <person name="Debuchy R."/>
            <person name="Gladieux P."/>
            <person name="Hiltunen Thoren M."/>
            <person name="Johannesson H."/>
        </authorList>
    </citation>
    <scope>NUCLEOTIDE SEQUENCE [LARGE SCALE GENOMIC DNA]</scope>
    <source>
        <strain evidence="7">CBS 340.73</strain>
    </source>
</reference>
<dbReference type="PANTHER" id="PTHR28293:SF1">
    <property type="entry name" value="NUCLEAR RIM PROTEIN 1"/>
    <property type="match status" value="1"/>
</dbReference>
<evidence type="ECO:0000256" key="3">
    <source>
        <dbReference type="ARBA" id="ARBA00022989"/>
    </source>
</evidence>
<dbReference type="GO" id="GO:0043007">
    <property type="term" value="P:maintenance of rDNA"/>
    <property type="evidence" value="ECO:0007669"/>
    <property type="project" value="TreeGrafter"/>
</dbReference>
<accession>A0AAN6S8Z7</accession>
<dbReference type="GO" id="GO:0007096">
    <property type="term" value="P:regulation of exit from mitosis"/>
    <property type="evidence" value="ECO:0007669"/>
    <property type="project" value="TreeGrafter"/>
</dbReference>
<dbReference type="GO" id="GO:0012505">
    <property type="term" value="C:endomembrane system"/>
    <property type="evidence" value="ECO:0007669"/>
    <property type="project" value="UniProtKB-SubCell"/>
</dbReference>
<evidence type="ECO:0000256" key="4">
    <source>
        <dbReference type="ARBA" id="ARBA00023136"/>
    </source>
</evidence>
<feature type="transmembrane region" description="Helical" evidence="5">
    <location>
        <begin position="45"/>
        <end position="62"/>
    </location>
</feature>
<dbReference type="EMBL" id="MU853757">
    <property type="protein sequence ID" value="KAK3944885.1"/>
    <property type="molecule type" value="Genomic_DNA"/>
</dbReference>
<dbReference type="Pfam" id="PF10332">
    <property type="entry name" value="DUF2418"/>
    <property type="match status" value="1"/>
</dbReference>
<keyword evidence="4 5" id="KW-0472">Membrane</keyword>
<keyword evidence="2 5" id="KW-0812">Transmembrane</keyword>
<name>A0AAN6S8Z7_9PEZI</name>
<keyword evidence="7" id="KW-1185">Reference proteome</keyword>
<sequence>MPPTPRRLVRRAPLSERLTAMLNPLDFYLWLSEEIQTFNWDSTSFGTRFGLVANFIFLLARANVGGSQTADDVFSDAPARGWITYLVQFLVWTLIPISCLNAYYTMTRTRQYRLFETNVERPGPSTPSAHRVRVDSSPVSSSPLRLIQDVMGSSAEARAHPDKTRDVWEISVWDPYQATLRIFCLFSPGHILIDMLFLPLLPLDPRPSVTVFKCLVLQILLSTQLYLLVSRFTQQSKDLAIIQREVMHEYDTKFVHPRLQPVMRSVGTQISVSEDGGLDQESVEIGPPATLLRRGFQTHPNANYAKFYDPDGISQQQTKAVSAPSLFTTPQTKAIKQEPLSSAIINRSSGLRQSLPPPSARAMSGAASSSSLFTNPVQSSYQPTTNFGGNLGVYTHANSPLKKATSMGDMNGSFSPRNSREMAALEQRELADRMVRQSSPLKENRRATTQFDAANYVQSPNTLAHLANARANRWTQERFPSRRV</sequence>
<dbReference type="PANTHER" id="PTHR28293">
    <property type="entry name" value="NUCLEAR RIM PROTEIN 1"/>
    <property type="match status" value="1"/>
</dbReference>
<dbReference type="AlphaFoldDB" id="A0AAN6S8Z7"/>
<dbReference type="Proteomes" id="UP001303473">
    <property type="component" value="Unassembled WGS sequence"/>
</dbReference>